<gene>
    <name evidence="2" type="ORF">NSA58_17350</name>
</gene>
<dbReference type="Pfam" id="PF13472">
    <property type="entry name" value="Lipase_GDSL_2"/>
    <property type="match status" value="1"/>
</dbReference>
<name>A0A9X2S2Z0_9FIRM</name>
<dbReference type="Proteomes" id="UP001140817">
    <property type="component" value="Unassembled WGS sequence"/>
</dbReference>
<dbReference type="GO" id="GO:0016787">
    <property type="term" value="F:hydrolase activity"/>
    <property type="evidence" value="ECO:0007669"/>
    <property type="project" value="UniProtKB-KW"/>
</dbReference>
<dbReference type="InterPro" id="IPR013830">
    <property type="entry name" value="SGNH_hydro"/>
</dbReference>
<proteinExistence type="predicted"/>
<sequence length="244" mass="28321">MINKKNTKILFFTFIICFVFYITIISAQGKKVDCENGYLDKWNEKVWLTLGDSITKANGYQPIVKEKLGFSRVENKGINGQTMAYQKTNESTYSMGKNINYKEYDLVTIFIGTNDYRYNKKLGKIEEKSKNIYDESTFIGSYQMLIEKILSSNPYIELVLITPLQRTKDGYDMNHTNEVGSKLIDYVNATKALGEKYSLPVLDLYSTSGFTDQTMKIYTRDNLHPNKNGYERISEKMYRFLLNI</sequence>
<dbReference type="InterPro" id="IPR051532">
    <property type="entry name" value="Ester_Hydrolysis_Enzymes"/>
</dbReference>
<keyword evidence="2" id="KW-0378">Hydrolase</keyword>
<comment type="caution">
    <text evidence="2">The sequence shown here is derived from an EMBL/GenBank/DDBJ whole genome shotgun (WGS) entry which is preliminary data.</text>
</comment>
<dbReference type="SUPFAM" id="SSF52266">
    <property type="entry name" value="SGNH hydrolase"/>
    <property type="match status" value="1"/>
</dbReference>
<organism evidence="2 3">
    <name type="scientific">Terrisporobacter muris</name>
    <dbReference type="NCBI Taxonomy" id="2963284"/>
    <lineage>
        <taxon>Bacteria</taxon>
        <taxon>Bacillati</taxon>
        <taxon>Bacillota</taxon>
        <taxon>Clostridia</taxon>
        <taxon>Peptostreptococcales</taxon>
        <taxon>Peptostreptococcaceae</taxon>
        <taxon>Terrisporobacter</taxon>
    </lineage>
</organism>
<keyword evidence="3" id="KW-1185">Reference proteome</keyword>
<dbReference type="RefSeq" id="WP_052232848.1">
    <property type="nucleotide sequence ID" value="NZ_JANKBY010000337.1"/>
</dbReference>
<feature type="domain" description="SGNH hydrolase-type esterase" evidence="1">
    <location>
        <begin position="50"/>
        <end position="232"/>
    </location>
</feature>
<dbReference type="PANTHER" id="PTHR30383">
    <property type="entry name" value="THIOESTERASE 1/PROTEASE 1/LYSOPHOSPHOLIPASE L1"/>
    <property type="match status" value="1"/>
</dbReference>
<accession>A0A9X2S2Z0</accession>
<dbReference type="EMBL" id="JANKBY010000337">
    <property type="protein sequence ID" value="MCR1824548.1"/>
    <property type="molecule type" value="Genomic_DNA"/>
</dbReference>
<dbReference type="AlphaFoldDB" id="A0A9X2S2Z0"/>
<evidence type="ECO:0000313" key="3">
    <source>
        <dbReference type="Proteomes" id="UP001140817"/>
    </source>
</evidence>
<reference evidence="2" key="1">
    <citation type="submission" date="2022-07" db="EMBL/GenBank/DDBJ databases">
        <title>Enhanced cultured diversity of the mouse gut microbiota enables custom-made synthetic communities.</title>
        <authorList>
            <person name="Afrizal A."/>
        </authorList>
    </citation>
    <scope>NUCLEOTIDE SEQUENCE</scope>
    <source>
        <strain evidence="2">DSM 29186</strain>
    </source>
</reference>
<dbReference type="CDD" id="cd00229">
    <property type="entry name" value="SGNH_hydrolase"/>
    <property type="match status" value="1"/>
</dbReference>
<protein>
    <submittedName>
        <fullName evidence="2">SGNH/GDSL hydrolase family protein</fullName>
    </submittedName>
</protein>
<evidence type="ECO:0000313" key="2">
    <source>
        <dbReference type="EMBL" id="MCR1824548.1"/>
    </source>
</evidence>
<dbReference type="Gene3D" id="3.40.50.1110">
    <property type="entry name" value="SGNH hydrolase"/>
    <property type="match status" value="1"/>
</dbReference>
<evidence type="ECO:0000259" key="1">
    <source>
        <dbReference type="Pfam" id="PF13472"/>
    </source>
</evidence>
<dbReference type="InterPro" id="IPR036514">
    <property type="entry name" value="SGNH_hydro_sf"/>
</dbReference>